<evidence type="ECO:0000256" key="4">
    <source>
        <dbReference type="ARBA" id="ARBA00011533"/>
    </source>
</evidence>
<evidence type="ECO:0000313" key="19">
    <source>
        <dbReference type="Proteomes" id="UP000765507"/>
    </source>
</evidence>
<evidence type="ECO:0000256" key="2">
    <source>
        <dbReference type="ARBA" id="ARBA00004434"/>
    </source>
</evidence>
<evidence type="ECO:0000256" key="14">
    <source>
        <dbReference type="ARBA" id="ARBA00023136"/>
    </source>
</evidence>
<keyword evidence="6" id="KW-0813">Transport</keyword>
<dbReference type="InterPro" id="IPR026192">
    <property type="entry name" value="NDUFC1"/>
</dbReference>
<evidence type="ECO:0000256" key="12">
    <source>
        <dbReference type="ARBA" id="ARBA00022989"/>
    </source>
</evidence>
<keyword evidence="12 17" id="KW-1133">Transmembrane helix</keyword>
<dbReference type="PANTHER" id="PTHR17097">
    <property type="entry name" value="NADH-UBIQUINONE OXIDOREDUCTASE KFYI SUBUNIT"/>
    <property type="match status" value="1"/>
</dbReference>
<evidence type="ECO:0000256" key="9">
    <source>
        <dbReference type="ARBA" id="ARBA00022792"/>
    </source>
</evidence>
<comment type="subcellular location">
    <subcellularLocation>
        <location evidence="2">Mitochondrion inner membrane</location>
        <topology evidence="2">Single-pass membrane protein</topology>
    </subcellularLocation>
</comment>
<dbReference type="GO" id="GO:0045271">
    <property type="term" value="C:respiratory chain complex I"/>
    <property type="evidence" value="ECO:0007669"/>
    <property type="project" value="InterPro"/>
</dbReference>
<reference evidence="18 19" key="1">
    <citation type="journal article" date="2020" name="G3 (Bethesda)">
        <title>Draft Genome of the Common Snapping Turtle, Chelydra serpentina, a Model for Phenotypic Plasticity in Reptiles.</title>
        <authorList>
            <person name="Das D."/>
            <person name="Singh S.K."/>
            <person name="Bierstedt J."/>
            <person name="Erickson A."/>
            <person name="Galli G.L.J."/>
            <person name="Crossley D.A. 2nd"/>
            <person name="Rhen T."/>
        </authorList>
    </citation>
    <scope>NUCLEOTIDE SEQUENCE [LARGE SCALE GENOMIC DNA]</scope>
    <source>
        <strain evidence="18">KW</strain>
    </source>
</reference>
<evidence type="ECO:0000256" key="6">
    <source>
        <dbReference type="ARBA" id="ARBA00022448"/>
    </source>
</evidence>
<dbReference type="Proteomes" id="UP000765507">
    <property type="component" value="Unassembled WGS sequence"/>
</dbReference>
<dbReference type="Pfam" id="PF15088">
    <property type="entry name" value="NADH_dh_m_C1"/>
    <property type="match status" value="1"/>
</dbReference>
<evidence type="ECO:0000256" key="17">
    <source>
        <dbReference type="SAM" id="Phobius"/>
    </source>
</evidence>
<evidence type="ECO:0000256" key="1">
    <source>
        <dbReference type="ARBA" id="ARBA00003195"/>
    </source>
</evidence>
<dbReference type="OrthoDB" id="9900059at2759"/>
<keyword evidence="18" id="KW-0830">Ubiquinone</keyword>
<evidence type="ECO:0000256" key="16">
    <source>
        <dbReference type="ARBA" id="ARBA00032841"/>
    </source>
</evidence>
<evidence type="ECO:0000256" key="13">
    <source>
        <dbReference type="ARBA" id="ARBA00023128"/>
    </source>
</evidence>
<dbReference type="GO" id="GO:0005743">
    <property type="term" value="C:mitochondrial inner membrane"/>
    <property type="evidence" value="ECO:0007669"/>
    <property type="project" value="UniProtKB-SubCell"/>
</dbReference>
<dbReference type="EMBL" id="JAHGAV010000375">
    <property type="protein sequence ID" value="KAG6925748.1"/>
    <property type="molecule type" value="Genomic_DNA"/>
</dbReference>
<keyword evidence="19" id="KW-1185">Reference proteome</keyword>
<keyword evidence="7" id="KW-0679">Respiratory chain</keyword>
<keyword evidence="10" id="KW-0809">Transit peptide</keyword>
<protein>
    <recommendedName>
        <fullName evidence="5">NADH dehydrogenase [ubiquinone] 1 subunit C1, mitochondrial</fullName>
    </recommendedName>
    <alternativeName>
        <fullName evidence="15">Complex I-KFYI</fullName>
    </alternativeName>
    <alternativeName>
        <fullName evidence="16">NADH-ubiquinone oxidoreductase KFYI subunit</fullName>
    </alternativeName>
</protein>
<feature type="transmembrane region" description="Helical" evidence="17">
    <location>
        <begin position="117"/>
        <end position="135"/>
    </location>
</feature>
<keyword evidence="11" id="KW-0249">Electron transport</keyword>
<evidence type="ECO:0000313" key="18">
    <source>
        <dbReference type="EMBL" id="KAG6925748.1"/>
    </source>
</evidence>
<evidence type="ECO:0000256" key="10">
    <source>
        <dbReference type="ARBA" id="ARBA00022946"/>
    </source>
</evidence>
<comment type="subunit">
    <text evidence="4">Complex I is composed of 45 different subunits.</text>
</comment>
<evidence type="ECO:0000256" key="7">
    <source>
        <dbReference type="ARBA" id="ARBA00022660"/>
    </source>
</evidence>
<accession>A0A8T1SA93</accession>
<keyword evidence="9" id="KW-0999">Mitochondrion inner membrane</keyword>
<name>A0A8T1SA93_CHESE</name>
<organism evidence="18 19">
    <name type="scientific">Chelydra serpentina</name>
    <name type="common">Snapping turtle</name>
    <name type="synonym">Testudo serpentina</name>
    <dbReference type="NCBI Taxonomy" id="8475"/>
    <lineage>
        <taxon>Eukaryota</taxon>
        <taxon>Metazoa</taxon>
        <taxon>Chordata</taxon>
        <taxon>Craniata</taxon>
        <taxon>Vertebrata</taxon>
        <taxon>Euteleostomi</taxon>
        <taxon>Archelosauria</taxon>
        <taxon>Testudinata</taxon>
        <taxon>Testudines</taxon>
        <taxon>Cryptodira</taxon>
        <taxon>Durocryptodira</taxon>
        <taxon>Americhelydia</taxon>
        <taxon>Chelydroidea</taxon>
        <taxon>Chelydridae</taxon>
        <taxon>Chelydra</taxon>
    </lineage>
</organism>
<sequence length="162" mass="17269">MSPSVRVAGCCLGSPARREVRIPARGDGLERHRSPASWCCARASPQQGGALSAPALAPAPPPGCSGRAAAARAELGGKMAPPLGLAKRLFLASGSLSHTLTRSAFIARKPDYTNPNWGMVGLTFGTTAALWVLLFKKHNEDVMEYERRREEREKHDACTGCS</sequence>
<comment type="similarity">
    <text evidence="3">Belongs to the complex I NDUFC1 subunit family.</text>
</comment>
<keyword evidence="14 17" id="KW-0472">Membrane</keyword>
<evidence type="ECO:0000256" key="15">
    <source>
        <dbReference type="ARBA" id="ARBA00030166"/>
    </source>
</evidence>
<dbReference type="PANTHER" id="PTHR17097:SF0">
    <property type="entry name" value="NADH DEHYDROGENASE [UBIQUINONE] 1 SUBUNIT C1, MITOCHONDRIAL"/>
    <property type="match status" value="1"/>
</dbReference>
<gene>
    <name evidence="18" type="primary">NDUFC1</name>
    <name evidence="18" type="ORF">G0U57_013479</name>
</gene>
<evidence type="ECO:0000256" key="11">
    <source>
        <dbReference type="ARBA" id="ARBA00022982"/>
    </source>
</evidence>
<keyword evidence="13" id="KW-0496">Mitochondrion</keyword>
<comment type="function">
    <text evidence="1">Accessory subunit of the mitochondrial membrane respiratory chain NADH dehydrogenase (Complex I), that is believed not to be involved in catalysis. Complex I functions in the transfer of electrons from NADH to the respiratory chain. The immediate electron acceptor for the enzyme is believed to be ubiquinone.</text>
</comment>
<proteinExistence type="inferred from homology"/>
<dbReference type="AlphaFoldDB" id="A0A8T1SA93"/>
<comment type="caution">
    <text evidence="18">The sequence shown here is derived from an EMBL/GenBank/DDBJ whole genome shotgun (WGS) entry which is preliminary data.</text>
</comment>
<evidence type="ECO:0000256" key="8">
    <source>
        <dbReference type="ARBA" id="ARBA00022692"/>
    </source>
</evidence>
<keyword evidence="8 17" id="KW-0812">Transmembrane</keyword>
<evidence type="ECO:0000256" key="3">
    <source>
        <dbReference type="ARBA" id="ARBA00008713"/>
    </source>
</evidence>
<evidence type="ECO:0000256" key="5">
    <source>
        <dbReference type="ARBA" id="ARBA00016767"/>
    </source>
</evidence>